<evidence type="ECO:0000256" key="8">
    <source>
        <dbReference type="ARBA" id="ARBA00049254"/>
    </source>
</evidence>
<dbReference type="Pfam" id="PF06628">
    <property type="entry name" value="Catalase-rel"/>
    <property type="match status" value="1"/>
</dbReference>
<evidence type="ECO:0000313" key="13">
    <source>
        <dbReference type="Proteomes" id="UP001519363"/>
    </source>
</evidence>
<keyword evidence="5 9" id="KW-0560">Oxidoreductase</keyword>
<evidence type="ECO:0000313" key="12">
    <source>
        <dbReference type="EMBL" id="MBP2472160.1"/>
    </source>
</evidence>
<dbReference type="PRINTS" id="PR00067">
    <property type="entry name" value="CATALASE"/>
</dbReference>
<sequence>MADLPTTTTDAGIPVESDEHSLTIGPAGPIALQDHYLIEQMAQFNRERIPERQPHAKGSGAFGRFEVTADVSRFTRAAVFQPGTTTEVLARFSTVAGERGSPDTWRDPRGFALKFYTSEGVYDMVGNNTPVFFVKDPMKFQHFIRSQKRRADNNLRDHDMQWDFWTLSPESAHQVTWLMGDRGIPRTWRHMNGYSSHTYMWVNAGGERFWVKYHFKTDQGVEFFTQDEGDQLASADTDYHTRDLFESIERGEHPSWTLFVQVMPFDEASGYRFNPFDLTKVWPHGDYPLTEVGKLTLDHNPTDHHTEIEQAAFEPNNLVPGIGASPDRMLLGRLFAYADAHRYRIGANYKQLPVNASTSPVHSYSKDGAMRYTKVADPVYAPNSKGGPRADAERYGPTAGWAADGELVRTAYLAHAEDDDWGQARTMVREVLDGEARTRLVDNIVGHLLNGVSEPVLLRAFQYWRNVDEEIGKRVEEGVRAKQDERDPKAAQQANPARGKHAAKSVTT</sequence>
<dbReference type="InterPro" id="IPR002226">
    <property type="entry name" value="Catalase_haem_BS"/>
</dbReference>
<name>A0ABS5A6D6_9PSEU</name>
<evidence type="ECO:0000256" key="3">
    <source>
        <dbReference type="ARBA" id="ARBA00022617"/>
    </source>
</evidence>
<dbReference type="PANTHER" id="PTHR11465:SF9">
    <property type="entry name" value="CATALASE"/>
    <property type="match status" value="1"/>
</dbReference>
<dbReference type="InterPro" id="IPR040333">
    <property type="entry name" value="Catalase_3"/>
</dbReference>
<reference evidence="12 13" key="1">
    <citation type="submission" date="2021-03" db="EMBL/GenBank/DDBJ databases">
        <title>Sequencing the genomes of 1000 actinobacteria strains.</title>
        <authorList>
            <person name="Klenk H.-P."/>
        </authorList>
    </citation>
    <scope>NUCLEOTIDE SEQUENCE [LARGE SCALE GENOMIC DNA]</scope>
    <source>
        <strain evidence="12 13">DSM 44580</strain>
    </source>
</reference>
<evidence type="ECO:0000256" key="6">
    <source>
        <dbReference type="ARBA" id="ARBA00023004"/>
    </source>
</evidence>
<dbReference type="EC" id="1.11.1.6" evidence="9"/>
<evidence type="ECO:0000256" key="4">
    <source>
        <dbReference type="ARBA" id="ARBA00022723"/>
    </source>
</evidence>
<feature type="compositionally biased region" description="Basic and acidic residues" evidence="10">
    <location>
        <begin position="478"/>
        <end position="489"/>
    </location>
</feature>
<dbReference type="InterPro" id="IPR010582">
    <property type="entry name" value="Catalase_immune_responsive"/>
</dbReference>
<keyword evidence="6 9" id="KW-0408">Iron</keyword>
<dbReference type="InterPro" id="IPR018028">
    <property type="entry name" value="Catalase"/>
</dbReference>
<dbReference type="PROSITE" id="PS51402">
    <property type="entry name" value="CATALASE_3"/>
    <property type="match status" value="1"/>
</dbReference>
<dbReference type="InterPro" id="IPR024711">
    <property type="entry name" value="Catalase_clade1/3"/>
</dbReference>
<proteinExistence type="inferred from homology"/>
<keyword evidence="13" id="KW-1185">Reference proteome</keyword>
<dbReference type="PANTHER" id="PTHR11465">
    <property type="entry name" value="CATALASE"/>
    <property type="match status" value="1"/>
</dbReference>
<comment type="catalytic activity">
    <reaction evidence="8 9">
        <text>2 H2O2 = O2 + 2 H2O</text>
        <dbReference type="Rhea" id="RHEA:20309"/>
        <dbReference type="ChEBI" id="CHEBI:15377"/>
        <dbReference type="ChEBI" id="CHEBI:15379"/>
        <dbReference type="ChEBI" id="CHEBI:16240"/>
        <dbReference type="EC" id="1.11.1.6"/>
    </reaction>
</comment>
<evidence type="ECO:0000256" key="5">
    <source>
        <dbReference type="ARBA" id="ARBA00023002"/>
    </source>
</evidence>
<dbReference type="Gene3D" id="2.40.180.10">
    <property type="entry name" value="Catalase core domain"/>
    <property type="match status" value="1"/>
</dbReference>
<dbReference type="InterPro" id="IPR011614">
    <property type="entry name" value="Catalase_core"/>
</dbReference>
<feature type="compositionally biased region" description="Polar residues" evidence="10">
    <location>
        <begin position="1"/>
        <end position="10"/>
    </location>
</feature>
<feature type="region of interest" description="Disordered" evidence="10">
    <location>
        <begin position="478"/>
        <end position="508"/>
    </location>
</feature>
<evidence type="ECO:0000256" key="1">
    <source>
        <dbReference type="ARBA" id="ARBA00005329"/>
    </source>
</evidence>
<dbReference type="Pfam" id="PF00199">
    <property type="entry name" value="Catalase"/>
    <property type="match status" value="1"/>
</dbReference>
<dbReference type="RefSeq" id="WP_086780672.1">
    <property type="nucleotide sequence ID" value="NZ_JAGIOO010000001.1"/>
</dbReference>
<accession>A0ABS5A6D6</accession>
<dbReference type="SUPFAM" id="SSF56634">
    <property type="entry name" value="Heme-dependent catalase-like"/>
    <property type="match status" value="1"/>
</dbReference>
<keyword evidence="4 9" id="KW-0479">Metal-binding</keyword>
<comment type="caution">
    <text evidence="12">The sequence shown here is derived from an EMBL/GenBank/DDBJ whole genome shotgun (WGS) entry which is preliminary data.</text>
</comment>
<dbReference type="SMART" id="SM01060">
    <property type="entry name" value="Catalase"/>
    <property type="match status" value="1"/>
</dbReference>
<dbReference type="InterPro" id="IPR024708">
    <property type="entry name" value="Catalase_AS"/>
</dbReference>
<dbReference type="InterPro" id="IPR020835">
    <property type="entry name" value="Catalase_sf"/>
</dbReference>
<dbReference type="PROSITE" id="PS00437">
    <property type="entry name" value="CATALASE_1"/>
    <property type="match status" value="1"/>
</dbReference>
<keyword evidence="7 9" id="KW-0376">Hydrogen peroxide</keyword>
<evidence type="ECO:0000256" key="7">
    <source>
        <dbReference type="ARBA" id="ARBA00023324"/>
    </source>
</evidence>
<dbReference type="EMBL" id="JAGIOO010000001">
    <property type="protein sequence ID" value="MBP2472160.1"/>
    <property type="molecule type" value="Genomic_DNA"/>
</dbReference>
<gene>
    <name evidence="12" type="ORF">JOF53_001032</name>
</gene>
<evidence type="ECO:0000256" key="10">
    <source>
        <dbReference type="SAM" id="MobiDB-lite"/>
    </source>
</evidence>
<feature type="region of interest" description="Disordered" evidence="10">
    <location>
        <begin position="1"/>
        <end position="22"/>
    </location>
</feature>
<feature type="compositionally biased region" description="Basic residues" evidence="10">
    <location>
        <begin position="498"/>
        <end position="508"/>
    </location>
</feature>
<dbReference type="PROSITE" id="PS00438">
    <property type="entry name" value="CATALASE_2"/>
    <property type="match status" value="1"/>
</dbReference>
<dbReference type="Proteomes" id="UP001519363">
    <property type="component" value="Unassembled WGS sequence"/>
</dbReference>
<dbReference type="PIRSF" id="PIRSF038928">
    <property type="entry name" value="Catalase_clade1-3"/>
    <property type="match status" value="1"/>
</dbReference>
<protein>
    <recommendedName>
        <fullName evidence="9">Catalase</fullName>
        <ecNumber evidence="9">1.11.1.6</ecNumber>
    </recommendedName>
</protein>
<comment type="similarity">
    <text evidence="1 9">Belongs to the catalase family.</text>
</comment>
<evidence type="ECO:0000256" key="9">
    <source>
        <dbReference type="RuleBase" id="RU000498"/>
    </source>
</evidence>
<dbReference type="GO" id="GO:0004096">
    <property type="term" value="F:catalase activity"/>
    <property type="evidence" value="ECO:0007669"/>
    <property type="project" value="UniProtKB-EC"/>
</dbReference>
<dbReference type="CDD" id="cd08156">
    <property type="entry name" value="catalase_clade_3"/>
    <property type="match status" value="1"/>
</dbReference>
<evidence type="ECO:0000259" key="11">
    <source>
        <dbReference type="SMART" id="SM01060"/>
    </source>
</evidence>
<organism evidence="12 13">
    <name type="scientific">Crossiella equi</name>
    <dbReference type="NCBI Taxonomy" id="130796"/>
    <lineage>
        <taxon>Bacteria</taxon>
        <taxon>Bacillati</taxon>
        <taxon>Actinomycetota</taxon>
        <taxon>Actinomycetes</taxon>
        <taxon>Pseudonocardiales</taxon>
        <taxon>Pseudonocardiaceae</taxon>
        <taxon>Crossiella</taxon>
    </lineage>
</organism>
<keyword evidence="2 9" id="KW-0575">Peroxidase</keyword>
<evidence type="ECO:0000256" key="2">
    <source>
        <dbReference type="ARBA" id="ARBA00022559"/>
    </source>
</evidence>
<keyword evidence="3 9" id="KW-0349">Heme</keyword>
<feature type="domain" description="Catalase core" evidence="11">
    <location>
        <begin position="8"/>
        <end position="389"/>
    </location>
</feature>